<dbReference type="GO" id="GO:1990904">
    <property type="term" value="C:ribonucleoprotein complex"/>
    <property type="evidence" value="ECO:0007669"/>
    <property type="project" value="UniProtKB-KW"/>
</dbReference>
<dbReference type="InterPro" id="IPR022803">
    <property type="entry name" value="Ribosomal_uL5_dom_sf"/>
</dbReference>
<evidence type="ECO:0000256" key="2">
    <source>
        <dbReference type="ARBA" id="ARBA00008553"/>
    </source>
</evidence>
<keyword evidence="4" id="KW-0813">Transport</keyword>
<dbReference type="GO" id="GO:0046872">
    <property type="term" value="F:metal ion binding"/>
    <property type="evidence" value="ECO:0007669"/>
    <property type="project" value="UniProtKB-KW"/>
</dbReference>
<feature type="transmembrane region" description="Helical" evidence="20">
    <location>
        <begin position="467"/>
        <end position="488"/>
    </location>
</feature>
<dbReference type="PROSITE" id="PS51003">
    <property type="entry name" value="CYTB_CTER"/>
    <property type="match status" value="2"/>
</dbReference>
<feature type="transmembrane region" description="Helical" evidence="20">
    <location>
        <begin position="546"/>
        <end position="565"/>
    </location>
</feature>
<dbReference type="PROSITE" id="PS51002">
    <property type="entry name" value="CYTB_NTER"/>
    <property type="match status" value="1"/>
</dbReference>
<dbReference type="SUPFAM" id="SSF55282">
    <property type="entry name" value="RL5-like"/>
    <property type="match status" value="1"/>
</dbReference>
<evidence type="ECO:0000256" key="17">
    <source>
        <dbReference type="ARBA" id="ARBA00040368"/>
    </source>
</evidence>
<keyword evidence="7 20" id="KW-0812">Transmembrane</keyword>
<dbReference type="Gene3D" id="1.20.810.10">
    <property type="entry name" value="Cytochrome Bc1 Complex, Chain C"/>
    <property type="match status" value="3"/>
</dbReference>
<keyword evidence="10" id="KW-0689">Ribosomal protein</keyword>
<dbReference type="GO" id="GO:0005743">
    <property type="term" value="C:mitochondrial inner membrane"/>
    <property type="evidence" value="ECO:0007669"/>
    <property type="project" value="UniProtKB-SubCell"/>
</dbReference>
<protein>
    <recommendedName>
        <fullName evidence="3">Cytochrome b</fullName>
    </recommendedName>
    <alternativeName>
        <fullName evidence="18">60S ribosomal protein L5, mitochondrial</fullName>
    </alternativeName>
    <alternativeName>
        <fullName evidence="17">Large ribosomal subunit protein uL5m</fullName>
    </alternativeName>
</protein>
<dbReference type="InterPro" id="IPR016174">
    <property type="entry name" value="Di-haem_cyt_TM"/>
</dbReference>
<evidence type="ECO:0000259" key="22">
    <source>
        <dbReference type="PROSITE" id="PS51003"/>
    </source>
</evidence>
<feature type="transmembrane region" description="Helical" evidence="20">
    <location>
        <begin position="383"/>
        <end position="407"/>
    </location>
</feature>
<dbReference type="InterPro" id="IPR005798">
    <property type="entry name" value="Cyt_b/b6_C"/>
</dbReference>
<evidence type="ECO:0000256" key="12">
    <source>
        <dbReference type="ARBA" id="ARBA00022989"/>
    </source>
</evidence>
<gene>
    <name evidence="23" type="ORF">KIW84_061167</name>
</gene>
<evidence type="ECO:0000256" key="8">
    <source>
        <dbReference type="ARBA" id="ARBA00022723"/>
    </source>
</evidence>
<evidence type="ECO:0000256" key="20">
    <source>
        <dbReference type="SAM" id="Phobius"/>
    </source>
</evidence>
<dbReference type="Gramene" id="Psat06G0116700-T1">
    <property type="protein sequence ID" value="KAI5394377.1"/>
    <property type="gene ID" value="KIW84_061167"/>
</dbReference>
<feature type="transmembrane region" description="Helical" evidence="20">
    <location>
        <begin position="427"/>
        <end position="446"/>
    </location>
</feature>
<dbReference type="CDD" id="cd00284">
    <property type="entry name" value="Cytochrome_b_N"/>
    <property type="match status" value="1"/>
</dbReference>
<keyword evidence="5" id="KW-0349">Heme</keyword>
<dbReference type="Pfam" id="PF00032">
    <property type="entry name" value="Cytochrom_B_C"/>
    <property type="match status" value="1"/>
</dbReference>
<dbReference type="PANTHER" id="PTHR19271">
    <property type="entry name" value="CYTOCHROME B"/>
    <property type="match status" value="1"/>
</dbReference>
<feature type="domain" description="Cytochrome b/b6 C-terminal region profile" evidence="22">
    <location>
        <begin position="453"/>
        <end position="514"/>
    </location>
</feature>
<keyword evidence="16" id="KW-0687">Ribonucleoprotein</keyword>
<keyword evidence="9" id="KW-0999">Mitochondrion inner membrane</keyword>
<proteinExistence type="inferred from homology"/>
<evidence type="ECO:0000313" key="23">
    <source>
        <dbReference type="EMBL" id="KAI5394377.1"/>
    </source>
</evidence>
<keyword evidence="24" id="KW-1185">Reference proteome</keyword>
<keyword evidence="8" id="KW-0479">Metal-binding</keyword>
<feature type="domain" description="Cytochrome b/b6 C-terminal region profile" evidence="22">
    <location>
        <begin position="518"/>
        <end position="580"/>
    </location>
</feature>
<dbReference type="SUPFAM" id="SSF81648">
    <property type="entry name" value="a domain/subunit of cytochrome bc1 complex (Ubiquinol-cytochrome c reductase)"/>
    <property type="match status" value="1"/>
</dbReference>
<evidence type="ECO:0000256" key="14">
    <source>
        <dbReference type="ARBA" id="ARBA00023128"/>
    </source>
</evidence>
<dbReference type="EMBL" id="JAMSHJ010000006">
    <property type="protein sequence ID" value="KAI5394377.1"/>
    <property type="molecule type" value="Genomic_DNA"/>
</dbReference>
<evidence type="ECO:0000256" key="7">
    <source>
        <dbReference type="ARBA" id="ARBA00022692"/>
    </source>
</evidence>
<feature type="region of interest" description="Disordered" evidence="19">
    <location>
        <begin position="26"/>
        <end position="60"/>
    </location>
</feature>
<evidence type="ECO:0000256" key="5">
    <source>
        <dbReference type="ARBA" id="ARBA00022617"/>
    </source>
</evidence>
<accession>A0A9D4W3D3</accession>
<evidence type="ECO:0000256" key="18">
    <source>
        <dbReference type="ARBA" id="ARBA00043226"/>
    </source>
</evidence>
<comment type="similarity">
    <text evidence="2">Belongs to the universal ribosomal protein uL5 family.</text>
</comment>
<dbReference type="GO" id="GO:0006122">
    <property type="term" value="P:mitochondrial electron transport, ubiquinol to cytochrome c"/>
    <property type="evidence" value="ECO:0007669"/>
    <property type="project" value="TreeGrafter"/>
</dbReference>
<dbReference type="FunFam" id="3.30.1440.10:FF:000003">
    <property type="entry name" value="Ribosomal protein L5"/>
    <property type="match status" value="1"/>
</dbReference>
<evidence type="ECO:0000256" key="11">
    <source>
        <dbReference type="ARBA" id="ARBA00022982"/>
    </source>
</evidence>
<keyword evidence="11" id="KW-0249">Electron transport</keyword>
<evidence type="ECO:0000256" key="10">
    <source>
        <dbReference type="ARBA" id="ARBA00022980"/>
    </source>
</evidence>
<dbReference type="AlphaFoldDB" id="A0A9D4W3D3"/>
<dbReference type="Proteomes" id="UP001058974">
    <property type="component" value="Chromosome 6"/>
</dbReference>
<evidence type="ECO:0000313" key="24">
    <source>
        <dbReference type="Proteomes" id="UP001058974"/>
    </source>
</evidence>
<dbReference type="SUPFAM" id="SSF81342">
    <property type="entry name" value="Transmembrane di-heme cytochromes"/>
    <property type="match status" value="1"/>
</dbReference>
<organism evidence="23 24">
    <name type="scientific">Pisum sativum</name>
    <name type="common">Garden pea</name>
    <name type="synonym">Lathyrus oleraceus</name>
    <dbReference type="NCBI Taxonomy" id="3888"/>
    <lineage>
        <taxon>Eukaryota</taxon>
        <taxon>Viridiplantae</taxon>
        <taxon>Streptophyta</taxon>
        <taxon>Embryophyta</taxon>
        <taxon>Tracheophyta</taxon>
        <taxon>Spermatophyta</taxon>
        <taxon>Magnoliopsida</taxon>
        <taxon>eudicotyledons</taxon>
        <taxon>Gunneridae</taxon>
        <taxon>Pentapetalae</taxon>
        <taxon>rosids</taxon>
        <taxon>fabids</taxon>
        <taxon>Fabales</taxon>
        <taxon>Fabaceae</taxon>
        <taxon>Papilionoideae</taxon>
        <taxon>50 kb inversion clade</taxon>
        <taxon>NPAAA clade</taxon>
        <taxon>Hologalegina</taxon>
        <taxon>IRL clade</taxon>
        <taxon>Fabeae</taxon>
        <taxon>Lathyrus</taxon>
    </lineage>
</organism>
<evidence type="ECO:0000256" key="3">
    <source>
        <dbReference type="ARBA" id="ARBA00013531"/>
    </source>
</evidence>
<dbReference type="GO" id="GO:0005840">
    <property type="term" value="C:ribosome"/>
    <property type="evidence" value="ECO:0007669"/>
    <property type="project" value="UniProtKB-KW"/>
</dbReference>
<evidence type="ECO:0000256" key="1">
    <source>
        <dbReference type="ARBA" id="ARBA00004448"/>
    </source>
</evidence>
<dbReference type="Gene3D" id="3.30.1440.10">
    <property type="match status" value="1"/>
</dbReference>
<dbReference type="InterPro" id="IPR027387">
    <property type="entry name" value="Cytb/b6-like_sf"/>
</dbReference>
<dbReference type="Pfam" id="PF00033">
    <property type="entry name" value="Cytochrome_B"/>
    <property type="match status" value="2"/>
</dbReference>
<evidence type="ECO:0000256" key="9">
    <source>
        <dbReference type="ARBA" id="ARBA00022792"/>
    </source>
</evidence>
<comment type="caution">
    <text evidence="23">The sequence shown here is derived from an EMBL/GenBank/DDBJ whole genome shotgun (WGS) entry which is preliminary data.</text>
</comment>
<dbReference type="InterPro" id="IPR048259">
    <property type="entry name" value="Cytochrome_b_N_euk/bac"/>
</dbReference>
<sequence>MELDYVFMEDLVRAVAQFYPSSSGGMSGGFNQPPSPEGALPVFHENQDQPGPSASEGEDRAVRDFSSELRNIESLREDKSLDVSYRNALIKQESIIIEMKKSLLPGNQITDEDIQKGVDSYLTATMGQDVSRQDPLLKLNHANVMEVPGSCEIRLVPKAPYDLIIINGKLAMEIPRGQKFIQTQRGSTGKSFRSNPFLGSKKDKGYVSDLARQSTLRGHGMSNFSVRISTVMSLLDSPVEIRENSIQFSMETEFYEFSPDLEDHFDIFEHIRGFNVTIVTSANTQHETLPPWSGFLQKDEGETHISRSFDGHKEIVLVATAKPIKQGLAPQLVHKQAMHYTPHVDLAFNSVEHVMRDVERGWLLRYMHANGAGYVPPWGQMSFWGATVITSLASAIPVVGDTIVTWLWGGFSVDNATLNHFFSLHHLLPFILVGASLLHLAALHQYGSNNPLGVHSEMDQISFYPYFYVKDLVGWVAFAVFFSIWIFYAPNVLGHPDNYIPANLMPIPPHIMPECSSFRPIHQGIFWLLLADRLLLGWIGCQPVEAPFVTIGQIPPFVFFLFFVITPIPGRVGRGIPNSYTDETDQ</sequence>
<evidence type="ECO:0000256" key="16">
    <source>
        <dbReference type="ARBA" id="ARBA00023274"/>
    </source>
</evidence>
<evidence type="ECO:0000256" key="19">
    <source>
        <dbReference type="SAM" id="MobiDB-lite"/>
    </source>
</evidence>
<dbReference type="PANTHER" id="PTHR19271:SF16">
    <property type="entry name" value="CYTOCHROME B"/>
    <property type="match status" value="1"/>
</dbReference>
<evidence type="ECO:0000256" key="4">
    <source>
        <dbReference type="ARBA" id="ARBA00022448"/>
    </source>
</evidence>
<reference evidence="23 24" key="1">
    <citation type="journal article" date="2022" name="Nat. Genet.">
        <title>Improved pea reference genome and pan-genome highlight genomic features and evolutionary characteristics.</title>
        <authorList>
            <person name="Yang T."/>
            <person name="Liu R."/>
            <person name="Luo Y."/>
            <person name="Hu S."/>
            <person name="Wang D."/>
            <person name="Wang C."/>
            <person name="Pandey M.K."/>
            <person name="Ge S."/>
            <person name="Xu Q."/>
            <person name="Li N."/>
            <person name="Li G."/>
            <person name="Huang Y."/>
            <person name="Saxena R.K."/>
            <person name="Ji Y."/>
            <person name="Li M."/>
            <person name="Yan X."/>
            <person name="He Y."/>
            <person name="Liu Y."/>
            <person name="Wang X."/>
            <person name="Xiang C."/>
            <person name="Varshney R.K."/>
            <person name="Ding H."/>
            <person name="Gao S."/>
            <person name="Zong X."/>
        </authorList>
    </citation>
    <scope>NUCLEOTIDE SEQUENCE [LARGE SCALE GENOMIC DNA]</scope>
    <source>
        <strain evidence="23 24">cv. Zhongwan 6</strain>
    </source>
</reference>
<comment type="subcellular location">
    <subcellularLocation>
        <location evidence="1">Mitochondrion inner membrane</location>
        <topology evidence="1">Multi-pass membrane protein</topology>
    </subcellularLocation>
</comment>
<keyword evidence="14" id="KW-0496">Mitochondrion</keyword>
<dbReference type="GO" id="GO:0016491">
    <property type="term" value="F:oxidoreductase activity"/>
    <property type="evidence" value="ECO:0007669"/>
    <property type="project" value="UniProtKB-UniRule"/>
</dbReference>
<keyword evidence="6" id="KW-0679">Respiratory chain</keyword>
<dbReference type="GO" id="GO:0008121">
    <property type="term" value="F:quinol-cytochrome-c reductase activity"/>
    <property type="evidence" value="ECO:0007669"/>
    <property type="project" value="TreeGrafter"/>
</dbReference>
<keyword evidence="12 20" id="KW-1133">Transmembrane helix</keyword>
<keyword evidence="13" id="KW-0408">Iron</keyword>
<evidence type="ECO:0000256" key="15">
    <source>
        <dbReference type="ARBA" id="ARBA00023136"/>
    </source>
</evidence>
<evidence type="ECO:0000259" key="21">
    <source>
        <dbReference type="PROSITE" id="PS51002"/>
    </source>
</evidence>
<evidence type="ECO:0000256" key="13">
    <source>
        <dbReference type="ARBA" id="ARBA00023004"/>
    </source>
</evidence>
<name>A0A9D4W3D3_PEA</name>
<feature type="domain" description="Cytochrome b/b6 N-terminal region profile" evidence="21">
    <location>
        <begin position="373"/>
        <end position="452"/>
    </location>
</feature>
<dbReference type="InterPro" id="IPR005797">
    <property type="entry name" value="Cyt_b/b6_N"/>
</dbReference>
<evidence type="ECO:0000256" key="6">
    <source>
        <dbReference type="ARBA" id="ARBA00022660"/>
    </source>
</evidence>
<dbReference type="InterPro" id="IPR036150">
    <property type="entry name" value="Cyt_b/b6_C_sf"/>
</dbReference>
<keyword evidence="15 20" id="KW-0472">Membrane</keyword>